<comment type="caution">
    <text evidence="2">The sequence shown here is derived from an EMBL/GenBank/DDBJ whole genome shotgun (WGS) entry which is preliminary data.</text>
</comment>
<evidence type="ECO:0000313" key="3">
    <source>
        <dbReference type="Proteomes" id="UP000765509"/>
    </source>
</evidence>
<reference evidence="2" key="1">
    <citation type="submission" date="2021-03" db="EMBL/GenBank/DDBJ databases">
        <title>Draft genome sequence of rust myrtle Austropuccinia psidii MF-1, a brazilian biotype.</title>
        <authorList>
            <person name="Quecine M.C."/>
            <person name="Pachon D.M.R."/>
            <person name="Bonatelli M.L."/>
            <person name="Correr F.H."/>
            <person name="Franceschini L.M."/>
            <person name="Leite T.F."/>
            <person name="Margarido G.R.A."/>
            <person name="Almeida C.A."/>
            <person name="Ferrarezi J.A."/>
            <person name="Labate C.A."/>
        </authorList>
    </citation>
    <scope>NUCLEOTIDE SEQUENCE</scope>
    <source>
        <strain evidence="2">MF-1</strain>
    </source>
</reference>
<feature type="region of interest" description="Disordered" evidence="1">
    <location>
        <begin position="81"/>
        <end position="100"/>
    </location>
</feature>
<feature type="compositionally biased region" description="Acidic residues" evidence="1">
    <location>
        <begin position="88"/>
        <end position="100"/>
    </location>
</feature>
<proteinExistence type="predicted"/>
<protein>
    <submittedName>
        <fullName evidence="2">Uncharacterized protein</fullName>
    </submittedName>
</protein>
<dbReference type="AlphaFoldDB" id="A0A9Q3ECJ8"/>
<evidence type="ECO:0000313" key="2">
    <source>
        <dbReference type="EMBL" id="MBW0520290.1"/>
    </source>
</evidence>
<keyword evidence="3" id="KW-1185">Reference proteome</keyword>
<dbReference type="Proteomes" id="UP000765509">
    <property type="component" value="Unassembled WGS sequence"/>
</dbReference>
<name>A0A9Q3ECJ8_9BASI</name>
<feature type="region of interest" description="Disordered" evidence="1">
    <location>
        <begin position="24"/>
        <end position="68"/>
    </location>
</feature>
<sequence length="100" mass="10741">MAVQHSPPATKNRSQKHQVVLTATASAPLDRTPSVHQLGTNWVRGTPMEEEEPSIIGGVKPRRSGSSSGLLCAYPVISHGPRSRLEGVEDEVEESEATEV</sequence>
<gene>
    <name evidence="2" type="ORF">O181_060005</name>
</gene>
<organism evidence="2 3">
    <name type="scientific">Austropuccinia psidii MF-1</name>
    <dbReference type="NCBI Taxonomy" id="1389203"/>
    <lineage>
        <taxon>Eukaryota</taxon>
        <taxon>Fungi</taxon>
        <taxon>Dikarya</taxon>
        <taxon>Basidiomycota</taxon>
        <taxon>Pucciniomycotina</taxon>
        <taxon>Pucciniomycetes</taxon>
        <taxon>Pucciniales</taxon>
        <taxon>Sphaerophragmiaceae</taxon>
        <taxon>Austropuccinia</taxon>
    </lineage>
</organism>
<evidence type="ECO:0000256" key="1">
    <source>
        <dbReference type="SAM" id="MobiDB-lite"/>
    </source>
</evidence>
<dbReference type="EMBL" id="AVOT02027974">
    <property type="protein sequence ID" value="MBW0520290.1"/>
    <property type="molecule type" value="Genomic_DNA"/>
</dbReference>
<accession>A0A9Q3ECJ8</accession>